<evidence type="ECO:0000313" key="4">
    <source>
        <dbReference type="Proteomes" id="UP000591131"/>
    </source>
</evidence>
<evidence type="ECO:0000259" key="2">
    <source>
        <dbReference type="Pfam" id="PF13358"/>
    </source>
</evidence>
<dbReference type="GO" id="GO:0003676">
    <property type="term" value="F:nucleic acid binding"/>
    <property type="evidence" value="ECO:0007669"/>
    <property type="project" value="InterPro"/>
</dbReference>
<dbReference type="InterPro" id="IPR052338">
    <property type="entry name" value="Transposase_5"/>
</dbReference>
<accession>A0A7J6LLQ0</accession>
<feature type="compositionally biased region" description="Basic and acidic residues" evidence="1">
    <location>
        <begin position="127"/>
        <end position="136"/>
    </location>
</feature>
<dbReference type="Gene3D" id="3.30.420.10">
    <property type="entry name" value="Ribonuclease H-like superfamily/Ribonuclease H"/>
    <property type="match status" value="1"/>
</dbReference>
<evidence type="ECO:0000256" key="1">
    <source>
        <dbReference type="SAM" id="MobiDB-lite"/>
    </source>
</evidence>
<dbReference type="Proteomes" id="UP000591131">
    <property type="component" value="Unassembled WGS sequence"/>
</dbReference>
<dbReference type="InterPro" id="IPR038717">
    <property type="entry name" value="Tc1-like_DDE_dom"/>
</dbReference>
<gene>
    <name evidence="3" type="ORF">FOL47_007305</name>
</gene>
<comment type="caution">
    <text evidence="3">The sequence shown here is derived from an EMBL/GenBank/DDBJ whole genome shotgun (WGS) entry which is preliminary data.</text>
</comment>
<name>A0A7J6LLQ0_PERCH</name>
<reference evidence="3 4" key="1">
    <citation type="submission" date="2020-04" db="EMBL/GenBank/DDBJ databases">
        <title>Perkinsus chesapeaki whole genome sequence.</title>
        <authorList>
            <person name="Bogema D.R."/>
        </authorList>
    </citation>
    <scope>NUCLEOTIDE SEQUENCE [LARGE SCALE GENOMIC DNA]</scope>
    <source>
        <strain evidence="3">ATCC PRA-425</strain>
    </source>
</reference>
<proteinExistence type="predicted"/>
<dbReference type="AlphaFoldDB" id="A0A7J6LLQ0"/>
<dbReference type="OrthoDB" id="2753252at2759"/>
<evidence type="ECO:0000313" key="3">
    <source>
        <dbReference type="EMBL" id="KAF4660056.1"/>
    </source>
</evidence>
<dbReference type="EMBL" id="JAAPAO010000428">
    <property type="protein sequence ID" value="KAF4660056.1"/>
    <property type="molecule type" value="Genomic_DNA"/>
</dbReference>
<feature type="region of interest" description="Disordered" evidence="1">
    <location>
        <begin position="116"/>
        <end position="143"/>
    </location>
</feature>
<dbReference type="Pfam" id="PF13358">
    <property type="entry name" value="DDE_3"/>
    <property type="match status" value="1"/>
</dbReference>
<dbReference type="InterPro" id="IPR036397">
    <property type="entry name" value="RNaseH_sf"/>
</dbReference>
<sequence length="364" mass="40485">MRTLSGSTFKGLINDDRLAESDSVVMDLPLAAAQFSLTVHGISNLRVRVVLSSDGASVPSLLSIFPVSGLPSPRGGWRISGCVTHFGLKEPQQANCRANYQPKARRAGAPRELVGSVNHQGTQGTKEIGKVRKPEARPSLTKKHKAARLEWARTYKKEDFSNVIWTDETSASLDGPDGWAKGWVVNGKEVPGRFKRQQGGGGVMIWAAIVDDEIIGPTRVPKGVKINSEEYMKILQEDFIPWYKSQATARKRKLKLMQDNAPSHSSSFTRSFLEKKGFRGSRLMKWPPNSPDLNPIEHLWAIIKQGLYRNGTQYHSTDELWEAIKREFKAVDSQTVKKLTESADTRVDRVIQCKGGYVGACKLK</sequence>
<dbReference type="PANTHER" id="PTHR23022">
    <property type="entry name" value="TRANSPOSABLE ELEMENT-RELATED"/>
    <property type="match status" value="1"/>
</dbReference>
<organism evidence="3 4">
    <name type="scientific">Perkinsus chesapeaki</name>
    <name type="common">Clam parasite</name>
    <name type="synonym">Perkinsus andrewsi</name>
    <dbReference type="NCBI Taxonomy" id="330153"/>
    <lineage>
        <taxon>Eukaryota</taxon>
        <taxon>Sar</taxon>
        <taxon>Alveolata</taxon>
        <taxon>Perkinsozoa</taxon>
        <taxon>Perkinsea</taxon>
        <taxon>Perkinsida</taxon>
        <taxon>Perkinsidae</taxon>
        <taxon>Perkinsus</taxon>
    </lineage>
</organism>
<keyword evidence="4" id="KW-1185">Reference proteome</keyword>
<dbReference type="PANTHER" id="PTHR23022:SF135">
    <property type="entry name" value="SI:DKEY-77F5.3"/>
    <property type="match status" value="1"/>
</dbReference>
<feature type="domain" description="Tc1-like transposase DDE" evidence="2">
    <location>
        <begin position="163"/>
        <end position="314"/>
    </location>
</feature>
<protein>
    <recommendedName>
        <fullName evidence="2">Tc1-like transposase DDE domain-containing protein</fullName>
    </recommendedName>
</protein>